<dbReference type="SUPFAM" id="SSF48498">
    <property type="entry name" value="Tetracyclin repressor-like, C-terminal domain"/>
    <property type="match status" value="1"/>
</dbReference>
<proteinExistence type="predicted"/>
<name>A0A6I3KRA6_9NOCA</name>
<keyword evidence="5" id="KW-1185">Reference proteome</keyword>
<protein>
    <recommendedName>
        <fullName evidence="3">HTH-type transcriptional regulator MT1864/Rv1816-like C-terminal domain-containing protein</fullName>
    </recommendedName>
</protein>
<dbReference type="InterPro" id="IPR036271">
    <property type="entry name" value="Tet_transcr_reg_TetR-rel_C_sf"/>
</dbReference>
<reference evidence="4 5" key="1">
    <citation type="submission" date="2019-11" db="EMBL/GenBank/DDBJ databases">
        <title>Nocardia sp. nov. CT2-14 isolated from soil.</title>
        <authorList>
            <person name="Kanchanasin P."/>
            <person name="Tanasupawat S."/>
            <person name="Yuki M."/>
            <person name="Kudo T."/>
        </authorList>
    </citation>
    <scope>NUCLEOTIDE SEQUENCE [LARGE SCALE GENOMIC DNA]</scope>
    <source>
        <strain evidence="4 5">CT2-14</strain>
    </source>
</reference>
<sequence length="101" mass="10740">MCHAFVDYGVAHPGHYRVLFGTAGTPGWEPTTGQLPGLPTIRLLAATATAAGALDPDATAQCLWAGMHGLITLRQDRPSFPWLPLDRLVDTLVQAHLAAGR</sequence>
<evidence type="ECO:0000259" key="3">
    <source>
        <dbReference type="Pfam" id="PF13305"/>
    </source>
</evidence>
<evidence type="ECO:0000313" key="4">
    <source>
        <dbReference type="EMBL" id="MTE13243.1"/>
    </source>
</evidence>
<dbReference type="Proteomes" id="UP000432464">
    <property type="component" value="Unassembled WGS sequence"/>
</dbReference>
<gene>
    <name evidence="4" type="ORF">GLP40_10695</name>
</gene>
<accession>A0A6I3KRA6</accession>
<comment type="caution">
    <text evidence="4">The sequence shown here is derived from an EMBL/GenBank/DDBJ whole genome shotgun (WGS) entry which is preliminary data.</text>
</comment>
<evidence type="ECO:0000256" key="1">
    <source>
        <dbReference type="ARBA" id="ARBA00023015"/>
    </source>
</evidence>
<feature type="domain" description="HTH-type transcriptional regulator MT1864/Rv1816-like C-terminal" evidence="3">
    <location>
        <begin position="1"/>
        <end position="94"/>
    </location>
</feature>
<dbReference type="Gene3D" id="1.10.357.10">
    <property type="entry name" value="Tetracycline Repressor, domain 2"/>
    <property type="match status" value="1"/>
</dbReference>
<dbReference type="AlphaFoldDB" id="A0A6I3KRA6"/>
<dbReference type="Pfam" id="PF13305">
    <property type="entry name" value="TetR_C_33"/>
    <property type="match status" value="1"/>
</dbReference>
<evidence type="ECO:0000256" key="2">
    <source>
        <dbReference type="ARBA" id="ARBA00023163"/>
    </source>
</evidence>
<keyword evidence="1" id="KW-0805">Transcription regulation</keyword>
<keyword evidence="2" id="KW-0804">Transcription</keyword>
<evidence type="ECO:0000313" key="5">
    <source>
        <dbReference type="Proteomes" id="UP000432464"/>
    </source>
</evidence>
<dbReference type="EMBL" id="WMBB01000004">
    <property type="protein sequence ID" value="MTE13243.1"/>
    <property type="molecule type" value="Genomic_DNA"/>
</dbReference>
<organism evidence="4 5">
    <name type="scientific">Nocardia aurantiaca</name>
    <dbReference type="NCBI Taxonomy" id="2675850"/>
    <lineage>
        <taxon>Bacteria</taxon>
        <taxon>Bacillati</taxon>
        <taxon>Actinomycetota</taxon>
        <taxon>Actinomycetes</taxon>
        <taxon>Mycobacteriales</taxon>
        <taxon>Nocardiaceae</taxon>
        <taxon>Nocardia</taxon>
    </lineage>
</organism>
<dbReference type="InterPro" id="IPR025996">
    <property type="entry name" value="MT1864/Rv1816-like_C"/>
</dbReference>